<organism evidence="1 2">
    <name type="scientific">Cryptococcus floricola</name>
    <dbReference type="NCBI Taxonomy" id="2591691"/>
    <lineage>
        <taxon>Eukaryota</taxon>
        <taxon>Fungi</taxon>
        <taxon>Dikarya</taxon>
        <taxon>Basidiomycota</taxon>
        <taxon>Agaricomycotina</taxon>
        <taxon>Tremellomycetes</taxon>
        <taxon>Tremellales</taxon>
        <taxon>Cryptococcaceae</taxon>
        <taxon>Cryptococcus</taxon>
    </lineage>
</organism>
<dbReference type="Gene3D" id="1.25.40.10">
    <property type="entry name" value="Tetratricopeptide repeat domain"/>
    <property type="match status" value="1"/>
</dbReference>
<dbReference type="AlphaFoldDB" id="A0A5D3B6F4"/>
<dbReference type="Proteomes" id="UP000322245">
    <property type="component" value="Unassembled WGS sequence"/>
</dbReference>
<dbReference type="PANTHER" id="PTHR47939">
    <property type="entry name" value="MEMBRANE-ASSOCIATED SALT-INDUCIBLE PROTEIN-LIKE"/>
    <property type="match status" value="1"/>
</dbReference>
<keyword evidence="2" id="KW-1185">Reference proteome</keyword>
<name>A0A5D3B6F4_9TREE</name>
<evidence type="ECO:0008006" key="3">
    <source>
        <dbReference type="Google" id="ProtNLM"/>
    </source>
</evidence>
<dbReference type="InterPro" id="IPR050667">
    <property type="entry name" value="PPR-containing_protein"/>
</dbReference>
<dbReference type="PANTHER" id="PTHR47939:SF5">
    <property type="entry name" value="PENTACOTRIPEPTIDE-REPEAT REGION OF PRORP DOMAIN-CONTAINING PROTEIN"/>
    <property type="match status" value="1"/>
</dbReference>
<sequence length="977" mass="107648">MSKLLAKSVPMLPTARKAYTRHASAPVQLWSQALPAESSRQALLRARRVHSHAVAAVEEQTQPSKRDSYIQLKEKEWGRSGGLAAGEEYNPYAHLPAKTSKTSNFPSEWLDSWLNLHDVSALPPSPLPLLETFRGLTPTHPILALLTLPKLSHNDIIALKHNDIRQLLARSTEVAASTPAVLHRVKTEDSAKALRVLQAIIYSLPSPGSTSDPMMGRYLRGKCLRQLINLCYRLRCPALAKSIFQERLREQLATECSPSIVPFKDIAIDLARTRDWKSIVELFSPETFPHRYYTARLVELYMQAHLGIRQSSKVPTIFELHDVLSLEPTVAAVNHLIQAYMEMGDLPTARAIAADANSGEPRDIATQQLALLKGYRVLGLEENLEKKVLSDIERLQLPLQGALIHALARLRLNVGDIEAAETLLRKLDLRRWGGGEGEGIEGSEQTKMLLFSVAVENEDLDRVRWFWKHFAQTPQTITDEIIKDLLKILIKGEKIDDASAVLQSGLPNAPESALANEWKLPAGVRPDLQSLNFYLGVMAGLHRLSGIETAMSLFHLYRIKPDSASLKIIVDYARASLVHRPYDLAALVSNIMDVSPDLAPNPALLDSLLADAVASMGRHKNRNIAYPSILGSHSEDTFHPTAGLELSPDLYEPLVSTITALESAGAQSTARTISSRLRFDAMSNSTISGVPSARIVWNSLLARGFVPDARHIQALMQGYAEIGHMLEAQDVMLLSQQMKIPTTRGMHAVLLAGYGKKRKPMLARRSYEHIKELGETDPKQGLDLSVVTAMVQAFVNCGWYKEAANLCYVDLKNLDATLDEKATVVIAQTLRANGDLRGALKVIEASEMSLGRAGAKIIRGSRQHALKQLAKPDISEDAKEEAEEVVALAQKLLKERKTQEGKLKHTWAGLREKTRKRISSAWTGMAGVEEGGGAGAAAREGLRRVVVGNGKGTGIQALRARRARRQAIAKMRQKSAS</sequence>
<proteinExistence type="predicted"/>
<reference evidence="1 2" key="1">
    <citation type="submission" date="2017-05" db="EMBL/GenBank/DDBJ databases">
        <title>The Genome Sequence of Tsuchiyaea wingfieldii DSM 27421.</title>
        <authorList>
            <person name="Cuomo C."/>
            <person name="Passer A."/>
            <person name="Billmyre B."/>
            <person name="Heitman J."/>
        </authorList>
    </citation>
    <scope>NUCLEOTIDE SEQUENCE [LARGE SCALE GENOMIC DNA]</scope>
    <source>
        <strain evidence="1 2">DSM 27421</strain>
    </source>
</reference>
<evidence type="ECO:0000313" key="2">
    <source>
        <dbReference type="Proteomes" id="UP000322245"/>
    </source>
</evidence>
<dbReference type="InterPro" id="IPR011990">
    <property type="entry name" value="TPR-like_helical_dom_sf"/>
</dbReference>
<accession>A0A5D3B6F4</accession>
<evidence type="ECO:0000313" key="1">
    <source>
        <dbReference type="EMBL" id="TYJ57763.1"/>
    </source>
</evidence>
<protein>
    <recommendedName>
        <fullName evidence="3">Pentacotripeptide-repeat region of PRORP domain-containing protein</fullName>
    </recommendedName>
</protein>
<comment type="caution">
    <text evidence="1">The sequence shown here is derived from an EMBL/GenBank/DDBJ whole genome shotgun (WGS) entry which is preliminary data.</text>
</comment>
<dbReference type="EMBL" id="NIDF01000010">
    <property type="protein sequence ID" value="TYJ57763.1"/>
    <property type="molecule type" value="Genomic_DNA"/>
</dbReference>
<gene>
    <name evidence="1" type="ORF">B9479_001617</name>
</gene>